<comment type="caution">
    <text evidence="1">The sequence shown here is derived from an EMBL/GenBank/DDBJ whole genome shotgun (WGS) entry which is preliminary data.</text>
</comment>
<keyword evidence="1" id="KW-0496">Mitochondrion</keyword>
<gene>
    <name evidence="1" type="ORF">ABT39_MTgene919</name>
</gene>
<dbReference type="AlphaFoldDB" id="A0A101M4Z7"/>
<sequence>MDKHDDYSHPSLWSIHADARRAIPAAHPKEMRKTNHHPALIFAA</sequence>
<reference evidence="1" key="1">
    <citation type="journal article" date="2015" name="Genome Biol. Evol.">
        <title>Organellar Genomes of White Spruce (Picea glauca): Assembly and Annotation.</title>
        <authorList>
            <person name="Jackman S.D."/>
            <person name="Warren R.L."/>
            <person name="Gibb E.A."/>
            <person name="Vandervalk B.P."/>
            <person name="Mohamadi H."/>
            <person name="Chu J."/>
            <person name="Raymond A."/>
            <person name="Pleasance S."/>
            <person name="Coope R."/>
            <person name="Wildung M.R."/>
            <person name="Ritland C.E."/>
            <person name="Bousquet J."/>
            <person name="Jones S.J."/>
            <person name="Bohlmann J."/>
            <person name="Birol I."/>
        </authorList>
    </citation>
    <scope>NUCLEOTIDE SEQUENCE [LARGE SCALE GENOMIC DNA]</scope>
    <source>
        <tissue evidence="1">Flushing bud</tissue>
    </source>
</reference>
<dbReference type="EMBL" id="LKAM01000001">
    <property type="protein sequence ID" value="KUM51073.1"/>
    <property type="molecule type" value="Genomic_DNA"/>
</dbReference>
<accession>A0A101M4Z7</accession>
<proteinExistence type="predicted"/>
<evidence type="ECO:0000313" key="1">
    <source>
        <dbReference type="EMBL" id="KUM51073.1"/>
    </source>
</evidence>
<organism evidence="1">
    <name type="scientific">Picea glauca</name>
    <name type="common">White spruce</name>
    <name type="synonym">Pinus glauca</name>
    <dbReference type="NCBI Taxonomy" id="3330"/>
    <lineage>
        <taxon>Eukaryota</taxon>
        <taxon>Viridiplantae</taxon>
        <taxon>Streptophyta</taxon>
        <taxon>Embryophyta</taxon>
        <taxon>Tracheophyta</taxon>
        <taxon>Spermatophyta</taxon>
        <taxon>Pinopsida</taxon>
        <taxon>Pinidae</taxon>
        <taxon>Conifers I</taxon>
        <taxon>Pinales</taxon>
        <taxon>Pinaceae</taxon>
        <taxon>Picea</taxon>
    </lineage>
</organism>
<geneLocation type="mitochondrion" evidence="1"/>
<name>A0A101M4Z7_PICGL</name>
<protein>
    <submittedName>
        <fullName evidence="1">Uncharacterized protein</fullName>
    </submittedName>
</protein>